<dbReference type="STRING" id="1664694.A0A0N1I1Y7"/>
<keyword evidence="2 4" id="KW-0378">Hydrolase</keyword>
<name>A0A0N1I1Y7_9EURO</name>
<dbReference type="Proteomes" id="UP000038010">
    <property type="component" value="Unassembled WGS sequence"/>
</dbReference>
<comment type="similarity">
    <text evidence="1">Belongs to the isochorismatase family.</text>
</comment>
<dbReference type="GO" id="GO:0016787">
    <property type="term" value="F:hydrolase activity"/>
    <property type="evidence" value="ECO:0007669"/>
    <property type="project" value="UniProtKB-KW"/>
</dbReference>
<dbReference type="PANTHER" id="PTHR43540:SF1">
    <property type="entry name" value="ISOCHORISMATASE HYDROLASE"/>
    <property type="match status" value="1"/>
</dbReference>
<dbReference type="RefSeq" id="XP_018006023.1">
    <property type="nucleotide sequence ID" value="XM_018143871.1"/>
</dbReference>
<proteinExistence type="inferred from homology"/>
<evidence type="ECO:0000313" key="4">
    <source>
        <dbReference type="EMBL" id="KPI46060.1"/>
    </source>
</evidence>
<organism evidence="4 5">
    <name type="scientific">Cyphellophora attinorum</name>
    <dbReference type="NCBI Taxonomy" id="1664694"/>
    <lineage>
        <taxon>Eukaryota</taxon>
        <taxon>Fungi</taxon>
        <taxon>Dikarya</taxon>
        <taxon>Ascomycota</taxon>
        <taxon>Pezizomycotina</taxon>
        <taxon>Eurotiomycetes</taxon>
        <taxon>Chaetothyriomycetidae</taxon>
        <taxon>Chaetothyriales</taxon>
        <taxon>Cyphellophoraceae</taxon>
        <taxon>Cyphellophora</taxon>
    </lineage>
</organism>
<dbReference type="Pfam" id="PF00857">
    <property type="entry name" value="Isochorismatase"/>
    <property type="match status" value="1"/>
</dbReference>
<dbReference type="InterPro" id="IPR050272">
    <property type="entry name" value="Isochorismatase-like_hydrls"/>
</dbReference>
<keyword evidence="5" id="KW-1185">Reference proteome</keyword>
<protein>
    <submittedName>
        <fullName evidence="4">Maleamate amidohydrolase</fullName>
    </submittedName>
</protein>
<dbReference type="AlphaFoldDB" id="A0A0N1I1Y7"/>
<accession>A0A0N1I1Y7</accession>
<dbReference type="PANTHER" id="PTHR43540">
    <property type="entry name" value="PEROXYUREIDOACRYLATE/UREIDOACRYLATE AMIDOHYDROLASE-RELATED"/>
    <property type="match status" value="1"/>
</dbReference>
<dbReference type="OrthoDB" id="1739143at2759"/>
<evidence type="ECO:0000256" key="1">
    <source>
        <dbReference type="ARBA" id="ARBA00006336"/>
    </source>
</evidence>
<comment type="caution">
    <text evidence="4">The sequence shown here is derived from an EMBL/GenBank/DDBJ whole genome shotgun (WGS) entry which is preliminary data.</text>
</comment>
<evidence type="ECO:0000313" key="5">
    <source>
        <dbReference type="Proteomes" id="UP000038010"/>
    </source>
</evidence>
<dbReference type="Gene3D" id="3.40.50.850">
    <property type="entry name" value="Isochorismatase-like"/>
    <property type="match status" value="1"/>
</dbReference>
<feature type="domain" description="Isochorismatase-like" evidence="3">
    <location>
        <begin position="29"/>
        <end position="209"/>
    </location>
</feature>
<dbReference type="SUPFAM" id="SSF52499">
    <property type="entry name" value="Isochorismatase-like hydrolases"/>
    <property type="match status" value="1"/>
</dbReference>
<dbReference type="InterPro" id="IPR000868">
    <property type="entry name" value="Isochorismatase-like_dom"/>
</dbReference>
<evidence type="ECO:0000259" key="3">
    <source>
        <dbReference type="Pfam" id="PF00857"/>
    </source>
</evidence>
<dbReference type="InterPro" id="IPR036380">
    <property type="entry name" value="Isochorismatase-like_sf"/>
</dbReference>
<sequence>MASLEDNPSHASYYSSGFSNRIGWGSRPALLLIDVCTAYWTPGSPLDITSNPAGNASPESMRKLLAAARKGGVPVLWTRVEYTSKDMSDAGLFYKKAKALSVWQVGDERGLEAWVEGLVPADGEVVVTKKYPSGFWGTTLGTNLTVLGVDTLVICGVSTSGCIRATVLDAMQHGYRPMIVGSACGDRTAAIHDANMFDMNAKNGDAVSEEEAVEKLRAGWGTK</sequence>
<dbReference type="EMBL" id="LFJN01000001">
    <property type="protein sequence ID" value="KPI46060.1"/>
    <property type="molecule type" value="Genomic_DNA"/>
</dbReference>
<evidence type="ECO:0000256" key="2">
    <source>
        <dbReference type="ARBA" id="ARBA00022801"/>
    </source>
</evidence>
<dbReference type="GeneID" id="28735740"/>
<reference evidence="4 5" key="1">
    <citation type="submission" date="2015-06" db="EMBL/GenBank/DDBJ databases">
        <title>Draft genome of the ant-associated black yeast Phialophora attae CBS 131958.</title>
        <authorList>
            <person name="Moreno L.F."/>
            <person name="Stielow B.J."/>
            <person name="de Hoog S."/>
            <person name="Vicente V.A."/>
            <person name="Weiss V.A."/>
            <person name="de Vries M."/>
            <person name="Cruz L.M."/>
            <person name="Souza E.M."/>
        </authorList>
    </citation>
    <scope>NUCLEOTIDE SEQUENCE [LARGE SCALE GENOMIC DNA]</scope>
    <source>
        <strain evidence="4 5">CBS 131958</strain>
    </source>
</reference>
<dbReference type="VEuPathDB" id="FungiDB:AB675_378"/>
<gene>
    <name evidence="4" type="ORF">AB675_378</name>
</gene>